<feature type="compositionally biased region" description="Basic residues" evidence="2">
    <location>
        <begin position="1109"/>
        <end position="1118"/>
    </location>
</feature>
<evidence type="ECO:0000313" key="4">
    <source>
        <dbReference type="EMBL" id="CAI3988114.1"/>
    </source>
</evidence>
<dbReference type="EMBL" id="CAMXCT020001232">
    <property type="protein sequence ID" value="CAL1141489.1"/>
    <property type="molecule type" value="Genomic_DNA"/>
</dbReference>
<dbReference type="GO" id="GO:0006310">
    <property type="term" value="P:DNA recombination"/>
    <property type="evidence" value="ECO:0007669"/>
    <property type="project" value="UniProtKB-KW"/>
</dbReference>
<keyword evidence="6" id="KW-1185">Reference proteome</keyword>
<dbReference type="SUPFAM" id="SSF56349">
    <property type="entry name" value="DNA breaking-rejoining enzymes"/>
    <property type="match status" value="1"/>
</dbReference>
<sequence length="2128" mass="237393">MSSCAMRVGLSLVLSLVAALATDECRVATDCAFSALQRRAKRGTADVNRAPPSVPPTLPTEKPDVLPPLPSLLQTEAEGNSSFRYCQDTCWLDYGFKKGDCKCDIHRGWYMWICWKRNGKRIKTEYGHQFNCHGLSKAPKAPPAPAPPPPPKMYSSEMNPMYKVRNKQLVKNSTAPLMTFHLFRVQSDTNYSCCANADLTTAGAAMFYLHNEIVWHANSRSGTNFADPKTRIVRYKVMTKATQPLFDLGMNFGVMNEFDITECTGPFECENFKRFGYTVGCENWVEGSAANFPHQKWNTLNKYPEAAWFSLELSQGIQRDQKRCGTLFLETVNPKVCGEMLLGKASLLPEAPKFAVLLDAQSVASGCGSASSVHSIIGLIWEQETSDTASFAALAGREAPASEADSVEFAAVDRTDPEPEAFLSEPPSSRLVRPARPLEFPRSSSFQFSIVEFSRDFEVRILSSREPDQLAYLVPSFLDFYLQDPAIQSLDPDWCPAARVGRALRAGISARRVLTGQFHRQAQAPTLPGVDNQVYVCLRCIRSETGWWTTSYDLYWGFIADPETDEERFQGAPITHRPLSFDEVQRLGASSTHSKVLPTLCLVSHAGDPPEEVRILGYLVRCRTNGFMVILPGLTTVQSVLDALVGELGSEQLVYKLEEANLEDSRGRRFGKGSVYLVDFSAECALFFSRAPALRGAAAVSIHCLKVGESVARPAAKAAWQMSEAWIAELGGEDEAIQEYFTADSDLPGAASEEHSPSHTYGPGTPDEAVGRLEAQVRDLQDQLARSMQSQQPVPPRAKAEPHRGVAPPATLFDVPKSSLDASTLLHLKQLAGPAPGKLTRLEEEHKQVPEDARATEAQDQFAELQAGVLEDDELAAVIAQSRDPLHQILALQLKQTAALTQRLSSQVPRDQITAALGNEPGSSSSNGVRGCVARDAYLRTMEDIVTTGKAIANNAAADMGLSSNQVGSGLLRQYMERRIALGDQRMLSYIGQFMACSWQVGFEQGNDLAMGLAARGMMMVEQMSLDSGRCQFAWLLSAFPEPDLQQISQNKKRLSIKPYARLASAPWIAGNLAFLKDLDYLESRLRGNKGNDKADDRESKDDASTKKPGGKGKKKGKEKKEELTLALIRVPVPRPAGDGRAHSVCRLDVGQPYTDVQWDMLCRLERLITHFLQAGDVSAATLGRSGEKFSTLMRAAKELPDCQDVGRVHCSRTELLKLAEKWDTKGACKIFRVDEVQEDEAVGIFTVPKDEHFDRLILNPQRVNARLQSYSHFTKSLAPGSLFSLIRLEQDQVLRLSADDLAEMYYTVKIPEARAKRNCIGIKFKAHELSHLSCFNPDRHFGFCFVALNALAMGDSWAVEFAQQAHHNVLRFVAGCMLDHERVAYRKSFPRSSFMEWLSIDDHIGAQVLSRSEYQSNVRLRDTEVFDRAGEAYTEVGLEHLDDDLPDTSDSVRDSSIRVPAPVHEGILYDCLELFRGEGNWSRAHAAEGFRVHEGFNINDPLTREQTRLALRTAFLMFIVVQTGLFFSVEQPGHFVIEGSFTRDTIRQFDRLCSPSAEKLYGRQPIPGESVSSFSASYPRTLCRRMAVSAKQALNDSIGIIPFPEVVRSCKRVDEPLHIPSSVLSESGSAPRPFHEDPEWVEELADSLHFRESDGPSRNRPVPEPSKDEPAWLPALRQGNYDQFDLHLMASQFPRCAGRWLRLLLLLCGDIERNPGPWQQASKVKAPRGALDMSVGFAPATSKRMSSCLAFFETWLRSTLHVSLEQIGWDTLAAPLAARAYGMHLYSQGEPRYLYVYTLTGLQDVFPHLRAFMAPAWIIDRKWQIAEPGECRPVISAPVMRAVTSLCLLWQWFRFLGVTLIGFLGMLHPSEFLGLKRRDLVLPQDSLHHEPVFYVHISNPKTSRFARRQHCKIDDPLVLQYVTKVFGHLHQFEALFAGGASAYRRRWDAVFSHLGVPSSQRTRGATPATLRGSGATHMYLSCEDLPRVQWRGRWSQLKTVGHYVQEVAAQTLVAFAWALSNGQAGPEKQGDCTYNTQYAGEIKIDKLVGISDYQNFVASGGREYDPLTDQGVHLNFWDGRFDSVLNEWRTRKLMQLFDDTYPSERTIDAPECDFNKWKFYQGTPHHP</sequence>
<reference evidence="5 6" key="2">
    <citation type="submission" date="2024-05" db="EMBL/GenBank/DDBJ databases">
        <authorList>
            <person name="Chen Y."/>
            <person name="Shah S."/>
            <person name="Dougan E. K."/>
            <person name="Thang M."/>
            <person name="Chan C."/>
        </authorList>
    </citation>
    <scope>NUCLEOTIDE SEQUENCE [LARGE SCALE GENOMIC DNA]</scope>
</reference>
<organism evidence="4">
    <name type="scientific">Cladocopium goreaui</name>
    <dbReference type="NCBI Taxonomy" id="2562237"/>
    <lineage>
        <taxon>Eukaryota</taxon>
        <taxon>Sar</taxon>
        <taxon>Alveolata</taxon>
        <taxon>Dinophyceae</taxon>
        <taxon>Suessiales</taxon>
        <taxon>Symbiodiniaceae</taxon>
        <taxon>Cladocopium</taxon>
    </lineage>
</organism>
<reference evidence="4" key="1">
    <citation type="submission" date="2022-10" db="EMBL/GenBank/DDBJ databases">
        <authorList>
            <person name="Chen Y."/>
            <person name="Dougan E. K."/>
            <person name="Chan C."/>
            <person name="Rhodes N."/>
            <person name="Thang M."/>
        </authorList>
    </citation>
    <scope>NUCLEOTIDE SEQUENCE</scope>
</reference>
<dbReference type="InterPro" id="IPR013762">
    <property type="entry name" value="Integrase-like_cat_sf"/>
</dbReference>
<evidence type="ECO:0000313" key="5">
    <source>
        <dbReference type="EMBL" id="CAL4775426.1"/>
    </source>
</evidence>
<dbReference type="GO" id="GO:0015074">
    <property type="term" value="P:DNA integration"/>
    <property type="evidence" value="ECO:0007669"/>
    <property type="project" value="InterPro"/>
</dbReference>
<feature type="region of interest" description="Disordered" evidence="2">
    <location>
        <begin position="782"/>
        <end position="804"/>
    </location>
</feature>
<feature type="region of interest" description="Disordered" evidence="2">
    <location>
        <begin position="1088"/>
        <end position="1121"/>
    </location>
</feature>
<accession>A0A9P1FSP1</accession>
<evidence type="ECO:0000313" key="6">
    <source>
        <dbReference type="Proteomes" id="UP001152797"/>
    </source>
</evidence>
<feature type="compositionally biased region" description="Basic and acidic residues" evidence="2">
    <location>
        <begin position="1088"/>
        <end position="1106"/>
    </location>
</feature>
<evidence type="ECO:0000256" key="2">
    <source>
        <dbReference type="SAM" id="MobiDB-lite"/>
    </source>
</evidence>
<dbReference type="EMBL" id="CAMXCT010001232">
    <property type="protein sequence ID" value="CAI3988114.1"/>
    <property type="molecule type" value="Genomic_DNA"/>
</dbReference>
<dbReference type="InterPro" id="IPR011010">
    <property type="entry name" value="DNA_brk_join_enz"/>
</dbReference>
<dbReference type="Gene3D" id="1.10.443.10">
    <property type="entry name" value="Intergrase catalytic core"/>
    <property type="match status" value="1"/>
</dbReference>
<name>A0A9P1FSP1_9DINO</name>
<keyword evidence="3" id="KW-0732">Signal</keyword>
<feature type="region of interest" description="Disordered" evidence="2">
    <location>
        <begin position="747"/>
        <end position="768"/>
    </location>
</feature>
<evidence type="ECO:0000256" key="1">
    <source>
        <dbReference type="ARBA" id="ARBA00023172"/>
    </source>
</evidence>
<evidence type="ECO:0000256" key="3">
    <source>
        <dbReference type="SAM" id="SignalP"/>
    </source>
</evidence>
<gene>
    <name evidence="4" type="ORF">C1SCF055_LOCUS15334</name>
</gene>
<comment type="caution">
    <text evidence="4">The sequence shown here is derived from an EMBL/GenBank/DDBJ whole genome shotgun (WGS) entry which is preliminary data.</text>
</comment>
<proteinExistence type="predicted"/>
<feature type="region of interest" description="Disordered" evidence="2">
    <location>
        <begin position="44"/>
        <end position="65"/>
    </location>
</feature>
<feature type="signal peptide" evidence="3">
    <location>
        <begin position="1"/>
        <end position="21"/>
    </location>
</feature>
<feature type="chain" id="PRO_5043272208" evidence="3">
    <location>
        <begin position="22"/>
        <end position="2128"/>
    </location>
</feature>
<keyword evidence="1" id="KW-0233">DNA recombination</keyword>
<dbReference type="GO" id="GO:0003677">
    <property type="term" value="F:DNA binding"/>
    <property type="evidence" value="ECO:0007669"/>
    <property type="project" value="InterPro"/>
</dbReference>
<protein>
    <submittedName>
        <fullName evidence="4">Uncharacterized protein</fullName>
    </submittedName>
</protein>
<feature type="region of interest" description="Disordered" evidence="2">
    <location>
        <begin position="1652"/>
        <end position="1673"/>
    </location>
</feature>
<dbReference type="Proteomes" id="UP001152797">
    <property type="component" value="Unassembled WGS sequence"/>
</dbReference>
<dbReference type="EMBL" id="CAMXCT030001232">
    <property type="protein sequence ID" value="CAL4775426.1"/>
    <property type="molecule type" value="Genomic_DNA"/>
</dbReference>